<comment type="caution">
    <text evidence="2">The sequence shown here is derived from an EMBL/GenBank/DDBJ whole genome shotgun (WGS) entry which is preliminary data.</text>
</comment>
<evidence type="ECO:0000259" key="1">
    <source>
        <dbReference type="Pfam" id="PF04230"/>
    </source>
</evidence>
<reference evidence="2 3" key="1">
    <citation type="submission" date="2023-04" db="EMBL/GenBank/DDBJ databases">
        <title>Forest soil microbial communities from Buena Vista Peninsula, Colon Province, Panama.</title>
        <authorList>
            <person name="Bouskill N."/>
        </authorList>
    </citation>
    <scope>NUCLEOTIDE SEQUENCE [LARGE SCALE GENOMIC DNA]</scope>
    <source>
        <strain evidence="2 3">CFH S0262</strain>
    </source>
</reference>
<dbReference type="GO" id="GO:0016740">
    <property type="term" value="F:transferase activity"/>
    <property type="evidence" value="ECO:0007669"/>
    <property type="project" value="UniProtKB-KW"/>
</dbReference>
<organism evidence="2 3">
    <name type="scientific">Prescottella agglutinans</name>
    <dbReference type="NCBI Taxonomy" id="1644129"/>
    <lineage>
        <taxon>Bacteria</taxon>
        <taxon>Bacillati</taxon>
        <taxon>Actinomycetota</taxon>
        <taxon>Actinomycetes</taxon>
        <taxon>Mycobacteriales</taxon>
        <taxon>Nocardiaceae</taxon>
        <taxon>Prescottella</taxon>
    </lineage>
</organism>
<dbReference type="Pfam" id="PF04230">
    <property type="entry name" value="PS_pyruv_trans"/>
    <property type="match status" value="1"/>
</dbReference>
<feature type="domain" description="Polysaccharide pyruvyl transferase" evidence="1">
    <location>
        <begin position="76"/>
        <end position="204"/>
    </location>
</feature>
<dbReference type="Proteomes" id="UP001160334">
    <property type="component" value="Unassembled WGS sequence"/>
</dbReference>
<name>A0ABT6M871_9NOCA</name>
<protein>
    <submittedName>
        <fullName evidence="2">Pyruvyl transferase</fullName>
    </submittedName>
</protein>
<proteinExistence type="predicted"/>
<evidence type="ECO:0000313" key="3">
    <source>
        <dbReference type="Proteomes" id="UP001160334"/>
    </source>
</evidence>
<keyword evidence="2" id="KW-0808">Transferase</keyword>
<keyword evidence="3" id="KW-1185">Reference proteome</keyword>
<gene>
    <name evidence="2" type="ORF">M2280_001728</name>
</gene>
<dbReference type="InterPro" id="IPR007345">
    <property type="entry name" value="Polysacch_pyruvyl_Trfase"/>
</dbReference>
<evidence type="ECO:0000313" key="2">
    <source>
        <dbReference type="EMBL" id="MDH6280516.1"/>
    </source>
</evidence>
<dbReference type="EMBL" id="JARXVC010000003">
    <property type="protein sequence ID" value="MDH6280516.1"/>
    <property type="molecule type" value="Genomic_DNA"/>
</dbReference>
<accession>A0ABT6M871</accession>
<sequence length="271" mass="30337">MAVDVVHWNPRKPRVRGPLGWLLPKHPPVNNFGDLLGPLIVREILRRRGMDCEQDSSEGRLVAVGSIMRMARDGDVVWGTGVNGKSTALPHEFSNLDVRAVRGPLTAQFLRDKGIDVPDVYGDPGLLVGWLWPRESFDGTMERSPLTVIPNLHDVDRYKDHPGFWHPCSPLSQTIARIATSDFVVGSSLHAVVLADSFGIRNRLIRSAHEPPFKYEDYYRGTGRASFRMASDVDEALALGGEELPGWSPDELVRAFPWDLWSLAEPSRNLW</sequence>